<dbReference type="SUPFAM" id="SSF48403">
    <property type="entry name" value="Ankyrin repeat"/>
    <property type="match status" value="2"/>
</dbReference>
<dbReference type="OrthoDB" id="823504at2759"/>
<evidence type="ECO:0000256" key="4">
    <source>
        <dbReference type="PROSITE-ProRule" id="PRU00023"/>
    </source>
</evidence>
<feature type="region of interest" description="Disordered" evidence="5">
    <location>
        <begin position="1"/>
        <end position="23"/>
    </location>
</feature>
<feature type="repeat" description="ANK" evidence="4">
    <location>
        <begin position="1365"/>
        <end position="1397"/>
    </location>
</feature>
<feature type="compositionally biased region" description="Low complexity" evidence="5">
    <location>
        <begin position="11"/>
        <end position="20"/>
    </location>
</feature>
<dbReference type="SUPFAM" id="SSF53474">
    <property type="entry name" value="alpha/beta-Hydrolases"/>
    <property type="match status" value="1"/>
</dbReference>
<comment type="caution">
    <text evidence="8">The sequence shown here is derived from an EMBL/GenBank/DDBJ whole genome shotgun (WGS) entry which is preliminary data.</text>
</comment>
<evidence type="ECO:0000256" key="1">
    <source>
        <dbReference type="ARBA" id="ARBA00007920"/>
    </source>
</evidence>
<dbReference type="RefSeq" id="XP_036535399.1">
    <property type="nucleotide sequence ID" value="XM_036687557.1"/>
</dbReference>
<dbReference type="Gene3D" id="3.40.50.1820">
    <property type="entry name" value="alpha/beta hydrolase"/>
    <property type="match status" value="1"/>
</dbReference>
<feature type="region of interest" description="Disordered" evidence="5">
    <location>
        <begin position="2554"/>
        <end position="2584"/>
    </location>
</feature>
<feature type="repeat" description="ANK" evidence="4">
    <location>
        <begin position="1470"/>
        <end position="1502"/>
    </location>
</feature>
<dbReference type="SUPFAM" id="SSF52540">
    <property type="entry name" value="P-loop containing nucleoside triphosphate hydrolases"/>
    <property type="match status" value="1"/>
</dbReference>
<proteinExistence type="inferred from homology"/>
<dbReference type="InterPro" id="IPR029058">
    <property type="entry name" value="AB_hydrolase_fold"/>
</dbReference>
<dbReference type="Proteomes" id="UP000547976">
    <property type="component" value="Unassembled WGS sequence"/>
</dbReference>
<evidence type="ECO:0000256" key="3">
    <source>
        <dbReference type="ARBA" id="ARBA00023043"/>
    </source>
</evidence>
<reference evidence="8 9" key="1">
    <citation type="submission" date="2020-05" db="EMBL/GenBank/DDBJ databases">
        <title>Identification and distribution of gene clusters putatively required for synthesis of sphingolipid metabolism inhibitors in phylogenetically diverse species of the filamentous fungus Fusarium.</title>
        <authorList>
            <person name="Kim H.-S."/>
            <person name="Busman M."/>
            <person name="Brown D.W."/>
            <person name="Divon H."/>
            <person name="Uhlig S."/>
            <person name="Proctor R.H."/>
        </authorList>
    </citation>
    <scope>NUCLEOTIDE SEQUENCE [LARGE SCALE GENOMIC DNA]</scope>
    <source>
        <strain evidence="8 9">NRRL 66333</strain>
    </source>
</reference>
<keyword evidence="9" id="KW-1185">Reference proteome</keyword>
<keyword evidence="3 4" id="KW-0040">ANK repeat</keyword>
<feature type="repeat" description="ANK" evidence="4">
    <location>
        <begin position="1299"/>
        <end position="1331"/>
    </location>
</feature>
<feature type="domain" description="Nephrocystin 3-like N-terminal" evidence="7">
    <location>
        <begin position="418"/>
        <end position="602"/>
    </location>
</feature>
<evidence type="ECO:0000256" key="5">
    <source>
        <dbReference type="SAM" id="MobiDB-lite"/>
    </source>
</evidence>
<dbReference type="PROSITE" id="PS50297">
    <property type="entry name" value="ANK_REP_REGION"/>
    <property type="match status" value="9"/>
</dbReference>
<evidence type="ECO:0000259" key="7">
    <source>
        <dbReference type="Pfam" id="PF24883"/>
    </source>
</evidence>
<dbReference type="SMART" id="SM00248">
    <property type="entry name" value="ANK"/>
    <property type="match status" value="18"/>
</dbReference>
<evidence type="ECO:0000259" key="6">
    <source>
        <dbReference type="Pfam" id="PF05057"/>
    </source>
</evidence>
<accession>A0A8H5PEY4</accession>
<comment type="similarity">
    <text evidence="1">Belongs to the putative lipase ROG1 family.</text>
</comment>
<dbReference type="PANTHER" id="PTHR24123">
    <property type="entry name" value="ANKYRIN REPEAT-CONTAINING"/>
    <property type="match status" value="1"/>
</dbReference>
<dbReference type="GeneID" id="59322275"/>
<dbReference type="InterPro" id="IPR051165">
    <property type="entry name" value="Multifunctional_ANK_Repeat"/>
</dbReference>
<feature type="repeat" description="ANK" evidence="4">
    <location>
        <begin position="1542"/>
        <end position="1574"/>
    </location>
</feature>
<dbReference type="SUPFAM" id="SSF57850">
    <property type="entry name" value="RING/U-box"/>
    <property type="match status" value="1"/>
</dbReference>
<feature type="compositionally biased region" description="Basic and acidic residues" evidence="5">
    <location>
        <begin position="1"/>
        <end position="10"/>
    </location>
</feature>
<feature type="region of interest" description="Disordered" evidence="5">
    <location>
        <begin position="308"/>
        <end position="350"/>
    </location>
</feature>
<feature type="compositionally biased region" description="Basic residues" evidence="5">
    <location>
        <begin position="901"/>
        <end position="910"/>
    </location>
</feature>
<keyword evidence="2" id="KW-0677">Repeat</keyword>
<gene>
    <name evidence="8" type="ORF">FSUBG_9082</name>
</gene>
<protein>
    <submittedName>
        <fullName evidence="8">Ankyrin protein</fullName>
    </submittedName>
</protein>
<dbReference type="EMBL" id="JAAOAV010000134">
    <property type="protein sequence ID" value="KAF5595570.1"/>
    <property type="molecule type" value="Genomic_DNA"/>
</dbReference>
<feature type="repeat" description="ANK" evidence="4">
    <location>
        <begin position="1400"/>
        <end position="1432"/>
    </location>
</feature>
<feature type="repeat" description="ANK" evidence="4">
    <location>
        <begin position="1068"/>
        <end position="1100"/>
    </location>
</feature>
<dbReference type="PRINTS" id="PR01415">
    <property type="entry name" value="ANKYRIN"/>
</dbReference>
<dbReference type="Pfam" id="PF00023">
    <property type="entry name" value="Ank"/>
    <property type="match status" value="1"/>
</dbReference>
<evidence type="ECO:0000313" key="8">
    <source>
        <dbReference type="EMBL" id="KAF5595570.1"/>
    </source>
</evidence>
<dbReference type="PANTHER" id="PTHR24123:SF33">
    <property type="entry name" value="PROTEIN HOS4"/>
    <property type="match status" value="1"/>
</dbReference>
<dbReference type="PROSITE" id="PS50088">
    <property type="entry name" value="ANK_REPEAT"/>
    <property type="match status" value="10"/>
</dbReference>
<dbReference type="Gene3D" id="3.40.50.300">
    <property type="entry name" value="P-loop containing nucleotide triphosphate hydrolases"/>
    <property type="match status" value="1"/>
</dbReference>
<feature type="repeat" description="ANK" evidence="4">
    <location>
        <begin position="1101"/>
        <end position="1133"/>
    </location>
</feature>
<dbReference type="InterPro" id="IPR056884">
    <property type="entry name" value="NPHP3-like_N"/>
</dbReference>
<sequence length="2584" mass="289374">MRLGRRREESLTSSDDTTISDQDDEPHYEYILKEMYVPSLSDNSLAGQKDLVDLVFVHGLGGNLRTTWKQEGTTEPWFTKPEFLGRLKDSVRVLSFGYNAHRFGDVANTRIIHHANDLLRNLVLKRLDHPDRPLIFIAHSLGGLVVKRAILLCATNDDWKAIKQATKSIIFMGTPHMGSEKAEDLVVVQKLASLMKLQAAVATNLTKELRAFSNSVQDINMEFTIDVHRSIKLLCCYESHPQRLPNGAKEIIVPQWSAVLQGVDNIDLNCTHSGLPKFASPLHPRFELFWGEVERLVRLAEPPIKPFKKAPTWTDEDVTQPSPRPRQSAPLKRRHEVGKASKASRESAIRSSVDKLLKEVTSRINADVPTQHETAVSQAQSRTQPEKFDVKEFSDFTRLLRSVTPENKGLDREAPHWQTCSWILEDPTFVKWKEGKRGSLLFITGSPGCGKSNLAKYIQGAIKDSNDERWEESLVIPFYCDSLESSRHNPPILDLVVQSMLSKYTTMSQATRKKLESVLETLGVDRQKSRSPLETENSGHFIQLMEIVQLLVTAEDARPACLIIDGLDQCEDEFIIRLLRGLDTIFRRESSTSALKVVVTSRMADSIRGFALANNHIEVTPDMVLNDIQKVVDEEVDRIILSRRIATVGRASVSAVIVERSNGSFLFASAVLKELWHIKDTGANSVFTLVTSCPPTMEAIYQQDMDRIQNERNDLFQLIQIICIARSTLRIEEAKEILRFLNPSVTRTYDLVGDLTRTCQRLIRFGAEDTLELLHQTLYDFILDTYDVNIVHQTLATACLEYVREIDWESYYDPWTDYCRDALADQYVFLEYSSSWLRYHLKFFGPDTYKISWDLWDFIRSPAGEKWRYYTFQKRTWGSRSPSPTRSPALFRAQTPSPSRSRSRSSKGSKTRSPPAIERLQTPSSATGKQNEDVAEAGNLSDSTDDSVSTCDSDGSGGRGRSITTAQTRIQSAKPPLVLLAQWDADLVIKEIFPQALETTPNRFLHKIHDLLVYVSPKSKQQVDEDLETLVNNVWEGTTAIHYAAAQPGAALEVLLPFARNLDLPDNDGSTPLILSAVRGHCRSVRSLLKAGAKVDAVDPWNQTALFTAVDVGAVDVVRTLLEFGADPNISSINGHSPLALATGKNSSEMVELLLEFSADLDAPAFDGKPIAFLASWMGSTNALEILVQHIDVDQVWRNERLIHMACFKGWKGVVDMLIEKHANLNDPPRDLPKASPVALAVESGHNDILRMLFAAGAAVECPVKGMSSPLHIAVAAQNLLGCELLLGAGCQVNAEDKDGSTALSIAADLNDLDIVECLVSHGADPSKPDYETPLHIAVDWRSFEMVEAILSSRFFSNIDAKGEKEYTALGIAATSGRLDIVSMLLDHGADPNMRNGPHNSSAPLHIAANKGHRSIVIELLKRGADPYPETTKESSAFHAACIGGWLDVIETFLEVVDDVGELVNFEWGWAGTPLKAAASGGRLDAVKLLLSKGADPNQQLQSKINRGQTIIHAAAEGGNTQVLEAILDAVDDSSLEIRDRAQRTPLWYACVEGHEDMVNFLLERGASTDVIFEDGENIIPVIVSGGSEKNLKLVLEKNPELDTDCILADGETPLFKAVYSGHGKIVSFLLERGADVNRRSKYGNVPVFGAITNRQNETLQILLEDESIDLTQRDSFDRTALQIAQQSGTRLMPAMVLGAAKDSDVEKILTENRDMYGLNAYDLTRPEANDSAPFDRCVEGVRRDAQSLLDDFDLHGVRWERLGKFLLQLRSYSFAQIALQRSARAVETAPLVLKHDNYCDMCLDTITGPRYVCCTCCTVDLCEVCVRRDQKPGNRTWTCDYHSFLAIQLPKIQAPDVIPRTEIDFHVPSRLSPIEEVASESSQGWTEADGNEPFREPLSLLGDEDAQDGVSSYSGDTANSHTMAIESLSTQPSTAVTGYSFDDGELPDKATDNISALAKEEWSDRTEDELREFLEAVLKTFTTYQTPNGISRWNFLVDSWTLRYKDDALKASWVEGDENVKLVQPVQYYLDKPGRPVPAEHVCVNCKSGIRQAQKFYCRECSWRSAAWGCCNLCLKSLDSLGHRGFCCRCVPKQRHELWNLPPPRDWELAKRDAMFILASFYRQMPTCLLCRKFSDGDIDCGEHSDFDEYEREHATTIDSIEAIMVGKYRKLSTHSFAWEPRQGVVGGMGLPSLEDAGVTMDWFTEQLRIEQEWAKLYPHALSPIAESGIMFIMMTSAPQDSWDKMKTLILVNKFLNGLVTGSHTQNNETRLIFHPWPQPGFMPNIDPRGSSRPSPLECPKTNLQEIFSTFFDHVLWTRATDIHSFKSQMPCDTYDRVRRLYPGKELLSRTLGCHLVAPDALLNVSPELVVYGPANDGTDRLRPVTSLKNSQMGSTPAPFINPALLAEKYERRHPYWSRHRQRKPWQLPESYSHHSVEDPVMSQMIMLGQIEHYIDRNKPCWAHEISNARKNEVEWRTQPQHHLLRHPLSIVMHTKGGLGPRDTPLNTIIGPSGIPRTPNFGNRLHPARTEIPGEAFRMAIIESSIISDQFRTLELKDSGEEDNSEMEEDDSEDNSDSEMSED</sequence>
<dbReference type="InterPro" id="IPR027417">
    <property type="entry name" value="P-loop_NTPase"/>
</dbReference>
<feature type="repeat" description="ANK" evidence="4">
    <location>
        <begin position="1610"/>
        <end position="1642"/>
    </location>
</feature>
<feature type="domain" description="DUF676" evidence="6">
    <location>
        <begin position="55"/>
        <end position="207"/>
    </location>
</feature>
<evidence type="ECO:0000256" key="2">
    <source>
        <dbReference type="ARBA" id="ARBA00022737"/>
    </source>
</evidence>
<dbReference type="InterPro" id="IPR036770">
    <property type="entry name" value="Ankyrin_rpt-contain_sf"/>
</dbReference>
<evidence type="ECO:0000313" key="9">
    <source>
        <dbReference type="Proteomes" id="UP000547976"/>
    </source>
</evidence>
<name>A0A8H5PEY4_GIBSU</name>
<feature type="compositionally biased region" description="Polar residues" evidence="5">
    <location>
        <begin position="876"/>
        <end position="886"/>
    </location>
</feature>
<feature type="repeat" description="ANK" evidence="4">
    <location>
        <begin position="1266"/>
        <end position="1298"/>
    </location>
</feature>
<feature type="compositionally biased region" description="Acidic residues" evidence="5">
    <location>
        <begin position="2561"/>
        <end position="2584"/>
    </location>
</feature>
<feature type="region of interest" description="Disordered" evidence="5">
    <location>
        <begin position="876"/>
        <end position="968"/>
    </location>
</feature>
<dbReference type="Gene3D" id="1.25.40.20">
    <property type="entry name" value="Ankyrin repeat-containing domain"/>
    <property type="match status" value="2"/>
</dbReference>
<dbReference type="Pfam" id="PF12796">
    <property type="entry name" value="Ank_2"/>
    <property type="match status" value="6"/>
</dbReference>
<dbReference type="Pfam" id="PF24883">
    <property type="entry name" value="NPHP3_N"/>
    <property type="match status" value="1"/>
</dbReference>
<dbReference type="Pfam" id="PF05057">
    <property type="entry name" value="DUF676"/>
    <property type="match status" value="1"/>
</dbReference>
<dbReference type="InterPro" id="IPR007751">
    <property type="entry name" value="DUF676_lipase-like"/>
</dbReference>
<feature type="region of interest" description="Disordered" evidence="5">
    <location>
        <begin position="1876"/>
        <end position="1895"/>
    </location>
</feature>
<organism evidence="8 9">
    <name type="scientific">Gibberella subglutinans</name>
    <name type="common">Fusarium subglutinans</name>
    <dbReference type="NCBI Taxonomy" id="42677"/>
    <lineage>
        <taxon>Eukaryota</taxon>
        <taxon>Fungi</taxon>
        <taxon>Dikarya</taxon>
        <taxon>Ascomycota</taxon>
        <taxon>Pezizomycotina</taxon>
        <taxon>Sordariomycetes</taxon>
        <taxon>Hypocreomycetidae</taxon>
        <taxon>Hypocreales</taxon>
        <taxon>Nectriaceae</taxon>
        <taxon>Fusarium</taxon>
        <taxon>Fusarium fujikuroi species complex</taxon>
    </lineage>
</organism>
<dbReference type="InterPro" id="IPR002110">
    <property type="entry name" value="Ankyrin_rpt"/>
</dbReference>
<feature type="repeat" description="ANK" evidence="4">
    <location>
        <begin position="1134"/>
        <end position="1166"/>
    </location>
</feature>
<feature type="compositionally biased region" description="Basic and acidic residues" evidence="5">
    <location>
        <begin position="337"/>
        <end position="350"/>
    </location>
</feature>